<gene>
    <name evidence="2" type="ORF">G2W53_029822</name>
</gene>
<dbReference type="Pfam" id="PF13966">
    <property type="entry name" value="zf-RVT"/>
    <property type="match status" value="1"/>
</dbReference>
<protein>
    <submittedName>
        <fullName evidence="2">Putative ribonuclease H protein At1g65750 family</fullName>
    </submittedName>
</protein>
<keyword evidence="3" id="KW-1185">Reference proteome</keyword>
<dbReference type="PANTHER" id="PTHR47723">
    <property type="entry name" value="OS05G0353850 PROTEIN"/>
    <property type="match status" value="1"/>
</dbReference>
<dbReference type="InterPro" id="IPR026960">
    <property type="entry name" value="RVT-Znf"/>
</dbReference>
<sequence length="318" mass="36345">MINMATNQFISISGEWNWSSFSHLLPQDVLNTIACIEPPRDDQGPDQYSWDLEPSGNFTVKSAYLKLISLDSTNMLHIWKKIWKCQTTQRIRFFLWSMAHDSIMTQSQRMKRHFITSDVCSRCNQASESTLHAIRDCPTVVPLWKNLVKRETSNATPKWKAPNEGWIKFNIDGSHCPHTDSSSCGGIARDNNGTWILGFAHRIGRSNSFQAEAWAVWSALRIAKDRNWPKVIIETDSFVVMQMIQQGCPNPHPLDFLFRKIRSLMNTWNYIVINHSGRNSNKLADALAHHGHSLSLEMSIFEECPTFCSSIAEEDCKG</sequence>
<evidence type="ECO:0000313" key="3">
    <source>
        <dbReference type="Proteomes" id="UP000634136"/>
    </source>
</evidence>
<dbReference type="InterPro" id="IPR036397">
    <property type="entry name" value="RNaseH_sf"/>
</dbReference>
<dbReference type="AlphaFoldDB" id="A0A834WCA3"/>
<dbReference type="Gene3D" id="3.30.420.10">
    <property type="entry name" value="Ribonuclease H-like superfamily/Ribonuclease H"/>
    <property type="match status" value="1"/>
</dbReference>
<dbReference type="GO" id="GO:0004523">
    <property type="term" value="F:RNA-DNA hybrid ribonuclease activity"/>
    <property type="evidence" value="ECO:0007669"/>
    <property type="project" value="InterPro"/>
</dbReference>
<evidence type="ECO:0000313" key="2">
    <source>
        <dbReference type="EMBL" id="KAF7815853.1"/>
    </source>
</evidence>
<proteinExistence type="predicted"/>
<dbReference type="GO" id="GO:0003676">
    <property type="term" value="F:nucleic acid binding"/>
    <property type="evidence" value="ECO:0007669"/>
    <property type="project" value="InterPro"/>
</dbReference>
<dbReference type="EMBL" id="JAAIUW010000009">
    <property type="protein sequence ID" value="KAF7815853.1"/>
    <property type="molecule type" value="Genomic_DNA"/>
</dbReference>
<dbReference type="Pfam" id="PF13456">
    <property type="entry name" value="RVT_3"/>
    <property type="match status" value="1"/>
</dbReference>
<accession>A0A834WCA3</accession>
<comment type="caution">
    <text evidence="2">The sequence shown here is derived from an EMBL/GenBank/DDBJ whole genome shotgun (WGS) entry which is preliminary data.</text>
</comment>
<reference evidence="2" key="1">
    <citation type="submission" date="2020-09" db="EMBL/GenBank/DDBJ databases">
        <title>Genome-Enabled Discovery of Anthraquinone Biosynthesis in Senna tora.</title>
        <authorList>
            <person name="Kang S.-H."/>
            <person name="Pandey R.P."/>
            <person name="Lee C.-M."/>
            <person name="Sim J.-S."/>
            <person name="Jeong J.-T."/>
            <person name="Choi B.-S."/>
            <person name="Jung M."/>
            <person name="Ginzburg D."/>
            <person name="Zhao K."/>
            <person name="Won S.Y."/>
            <person name="Oh T.-J."/>
            <person name="Yu Y."/>
            <person name="Kim N.-H."/>
            <person name="Lee O.R."/>
            <person name="Lee T.-H."/>
            <person name="Bashyal P."/>
            <person name="Kim T.-S."/>
            <person name="Lee W.-H."/>
            <person name="Kawkins C."/>
            <person name="Kim C.-K."/>
            <person name="Kim J.S."/>
            <person name="Ahn B.O."/>
            <person name="Rhee S.Y."/>
            <person name="Sohng J.K."/>
        </authorList>
    </citation>
    <scope>NUCLEOTIDE SEQUENCE</scope>
    <source>
        <tissue evidence="2">Leaf</tissue>
    </source>
</reference>
<dbReference type="SUPFAM" id="SSF53098">
    <property type="entry name" value="Ribonuclease H-like"/>
    <property type="match status" value="1"/>
</dbReference>
<dbReference type="PANTHER" id="PTHR47723:SF19">
    <property type="entry name" value="POLYNUCLEOTIDYL TRANSFERASE, RIBONUCLEASE H-LIKE SUPERFAMILY PROTEIN"/>
    <property type="match status" value="1"/>
</dbReference>
<dbReference type="CDD" id="cd06222">
    <property type="entry name" value="RNase_H_like"/>
    <property type="match status" value="1"/>
</dbReference>
<dbReference type="Proteomes" id="UP000634136">
    <property type="component" value="Unassembled WGS sequence"/>
</dbReference>
<feature type="domain" description="RNase H type-1" evidence="1">
    <location>
        <begin position="171"/>
        <end position="293"/>
    </location>
</feature>
<dbReference type="InterPro" id="IPR002156">
    <property type="entry name" value="RNaseH_domain"/>
</dbReference>
<dbReference type="OrthoDB" id="1436423at2759"/>
<dbReference type="InterPro" id="IPR012337">
    <property type="entry name" value="RNaseH-like_sf"/>
</dbReference>
<organism evidence="2 3">
    <name type="scientific">Senna tora</name>
    <dbReference type="NCBI Taxonomy" id="362788"/>
    <lineage>
        <taxon>Eukaryota</taxon>
        <taxon>Viridiplantae</taxon>
        <taxon>Streptophyta</taxon>
        <taxon>Embryophyta</taxon>
        <taxon>Tracheophyta</taxon>
        <taxon>Spermatophyta</taxon>
        <taxon>Magnoliopsida</taxon>
        <taxon>eudicotyledons</taxon>
        <taxon>Gunneridae</taxon>
        <taxon>Pentapetalae</taxon>
        <taxon>rosids</taxon>
        <taxon>fabids</taxon>
        <taxon>Fabales</taxon>
        <taxon>Fabaceae</taxon>
        <taxon>Caesalpinioideae</taxon>
        <taxon>Cassia clade</taxon>
        <taxon>Senna</taxon>
    </lineage>
</organism>
<name>A0A834WCA3_9FABA</name>
<dbReference type="InterPro" id="IPR053151">
    <property type="entry name" value="RNase_H-like"/>
</dbReference>
<evidence type="ECO:0000259" key="1">
    <source>
        <dbReference type="PROSITE" id="PS50879"/>
    </source>
</evidence>
<dbReference type="InterPro" id="IPR044730">
    <property type="entry name" value="RNase_H-like_dom_plant"/>
</dbReference>
<dbReference type="PROSITE" id="PS50879">
    <property type="entry name" value="RNASE_H_1"/>
    <property type="match status" value="1"/>
</dbReference>